<dbReference type="Pfam" id="PF19371">
    <property type="entry name" value="DUF5946"/>
    <property type="match status" value="1"/>
</dbReference>
<reference evidence="1 2" key="1">
    <citation type="submission" date="2018-07" db="EMBL/GenBank/DDBJ databases">
        <title>Genomic Encyclopedia of Type Strains, Phase III (KMG-III): the genomes of soil and plant-associated and newly described type strains.</title>
        <authorList>
            <person name="Whitman W."/>
        </authorList>
    </citation>
    <scope>NUCLEOTIDE SEQUENCE [LARGE SCALE GENOMIC DNA]</scope>
    <source>
        <strain evidence="1 2">CECT 7506</strain>
    </source>
</reference>
<protein>
    <submittedName>
        <fullName evidence="1">Uncharacterized protein</fullName>
    </submittedName>
</protein>
<organism evidence="1 2">
    <name type="scientific">Paenibacillus prosopidis</name>
    <dbReference type="NCBI Taxonomy" id="630520"/>
    <lineage>
        <taxon>Bacteria</taxon>
        <taxon>Bacillati</taxon>
        <taxon>Bacillota</taxon>
        <taxon>Bacilli</taxon>
        <taxon>Bacillales</taxon>
        <taxon>Paenibacillaceae</taxon>
        <taxon>Paenibacillus</taxon>
    </lineage>
</organism>
<evidence type="ECO:0000313" key="2">
    <source>
        <dbReference type="Proteomes" id="UP000252415"/>
    </source>
</evidence>
<proteinExistence type="predicted"/>
<dbReference type="Proteomes" id="UP000252415">
    <property type="component" value="Unassembled WGS sequence"/>
</dbReference>
<dbReference type="InterPro" id="IPR045990">
    <property type="entry name" value="DUF5946"/>
</dbReference>
<sequence length="147" mass="16679">MTEACHTCGAVLPEGSTCQTIFDEFLALEFSDPRYGQVHFLTVACFLVQHNGYSDCALVWIQSALNNYLEDERNTQQIRRKAVKSMAEYSKEIRRKPDAAPLPKVAWSMTIADVAAQIHDAESYCKLIEQWGYTTLQEMTALHMGRI</sequence>
<comment type="caution">
    <text evidence="1">The sequence shown here is derived from an EMBL/GenBank/DDBJ whole genome shotgun (WGS) entry which is preliminary data.</text>
</comment>
<gene>
    <name evidence="1" type="ORF">DFP97_13014</name>
</gene>
<evidence type="ECO:0000313" key="1">
    <source>
        <dbReference type="EMBL" id="RCW40635.1"/>
    </source>
</evidence>
<accession>A0A368VK36</accession>
<name>A0A368VK36_9BACL</name>
<keyword evidence="2" id="KW-1185">Reference proteome</keyword>
<dbReference type="RefSeq" id="WP_114384146.1">
    <property type="nucleotide sequence ID" value="NZ_QPJD01000030.1"/>
</dbReference>
<dbReference type="OrthoDB" id="4638711at2"/>
<dbReference type="EMBL" id="QPJD01000030">
    <property type="protein sequence ID" value="RCW40635.1"/>
    <property type="molecule type" value="Genomic_DNA"/>
</dbReference>
<dbReference type="AlphaFoldDB" id="A0A368VK36"/>